<evidence type="ECO:0000313" key="1">
    <source>
        <dbReference type="EMBL" id="KAH3688209.1"/>
    </source>
</evidence>
<sequence length="123" mass="13582">MNLKNWCLYKYKIKSWTLGGSLNVLEDNFLVVGQVDNGSKVVVQTFVGLVVFKQLDQDLGTDQIRVLGGDLDDDLQVLSNVLVHQLLQTSHGLLHVQLAKVGNQPVSRHSVSVDDDSLDVLDV</sequence>
<keyword evidence="2" id="KW-1185">Reference proteome</keyword>
<reference evidence="1" key="2">
    <citation type="submission" date="2021-01" db="EMBL/GenBank/DDBJ databases">
        <authorList>
            <person name="Schikora-Tamarit M.A."/>
        </authorList>
    </citation>
    <scope>NUCLEOTIDE SEQUENCE</scope>
    <source>
        <strain evidence="1">CBS2887</strain>
    </source>
</reference>
<dbReference type="AlphaFoldDB" id="A0A9P8QFU3"/>
<name>A0A9P8QFU3_WICPI</name>
<gene>
    <name evidence="1" type="ORF">WICPIJ_000795</name>
</gene>
<comment type="caution">
    <text evidence="1">The sequence shown here is derived from an EMBL/GenBank/DDBJ whole genome shotgun (WGS) entry which is preliminary data.</text>
</comment>
<proteinExistence type="predicted"/>
<accession>A0A9P8QFU3</accession>
<protein>
    <submittedName>
        <fullName evidence="1">Uncharacterized protein</fullName>
    </submittedName>
</protein>
<dbReference type="Proteomes" id="UP000774326">
    <property type="component" value="Unassembled WGS sequence"/>
</dbReference>
<dbReference type="EMBL" id="JAEUBG010000466">
    <property type="protein sequence ID" value="KAH3688209.1"/>
    <property type="molecule type" value="Genomic_DNA"/>
</dbReference>
<reference evidence="1" key="1">
    <citation type="journal article" date="2021" name="Open Biol.">
        <title>Shared evolutionary footprints suggest mitochondrial oxidative damage underlies multiple complex I losses in fungi.</title>
        <authorList>
            <person name="Schikora-Tamarit M.A."/>
            <person name="Marcet-Houben M."/>
            <person name="Nosek J."/>
            <person name="Gabaldon T."/>
        </authorList>
    </citation>
    <scope>NUCLEOTIDE SEQUENCE</scope>
    <source>
        <strain evidence="1">CBS2887</strain>
    </source>
</reference>
<evidence type="ECO:0000313" key="2">
    <source>
        <dbReference type="Proteomes" id="UP000774326"/>
    </source>
</evidence>
<organism evidence="1 2">
    <name type="scientific">Wickerhamomyces pijperi</name>
    <name type="common">Yeast</name>
    <name type="synonym">Pichia pijperi</name>
    <dbReference type="NCBI Taxonomy" id="599730"/>
    <lineage>
        <taxon>Eukaryota</taxon>
        <taxon>Fungi</taxon>
        <taxon>Dikarya</taxon>
        <taxon>Ascomycota</taxon>
        <taxon>Saccharomycotina</taxon>
        <taxon>Saccharomycetes</taxon>
        <taxon>Phaffomycetales</taxon>
        <taxon>Wickerhamomycetaceae</taxon>
        <taxon>Wickerhamomyces</taxon>
    </lineage>
</organism>